<dbReference type="CDD" id="cd22398">
    <property type="entry name" value="KH-I_FUBP_rpt3"/>
    <property type="match status" value="1"/>
</dbReference>
<organism evidence="7 8">
    <name type="scientific">Trichostrongylus colubriformis</name>
    <name type="common">Black scour worm</name>
    <dbReference type="NCBI Taxonomy" id="6319"/>
    <lineage>
        <taxon>Eukaryota</taxon>
        <taxon>Metazoa</taxon>
        <taxon>Ecdysozoa</taxon>
        <taxon>Nematoda</taxon>
        <taxon>Chromadorea</taxon>
        <taxon>Rhabditida</taxon>
        <taxon>Rhabditina</taxon>
        <taxon>Rhabditomorpha</taxon>
        <taxon>Strongyloidea</taxon>
        <taxon>Trichostrongylidae</taxon>
        <taxon>Trichostrongylus</taxon>
    </lineage>
</organism>
<dbReference type="InterPro" id="IPR015943">
    <property type="entry name" value="WD40/YVTN_repeat-like_dom_sf"/>
</dbReference>
<reference evidence="7 8" key="1">
    <citation type="submission" date="2019-10" db="EMBL/GenBank/DDBJ databases">
        <title>Assembly and Annotation for the nematode Trichostrongylus colubriformis.</title>
        <authorList>
            <person name="Martin J."/>
        </authorList>
    </citation>
    <scope>NUCLEOTIDE SEQUENCE [LARGE SCALE GENOMIC DNA]</scope>
    <source>
        <strain evidence="7">G859</strain>
        <tissue evidence="7">Whole worm</tissue>
    </source>
</reference>
<dbReference type="CDD" id="cd22397">
    <property type="entry name" value="KH-I_FUBP_rpt2"/>
    <property type="match status" value="1"/>
</dbReference>
<dbReference type="GO" id="GO:0005634">
    <property type="term" value="C:nucleus"/>
    <property type="evidence" value="ECO:0007669"/>
    <property type="project" value="UniProtKB-SubCell"/>
</dbReference>
<dbReference type="InterPro" id="IPR001680">
    <property type="entry name" value="WD40_rpt"/>
</dbReference>
<dbReference type="InterPro" id="IPR004088">
    <property type="entry name" value="KH_dom_type_1"/>
</dbReference>
<evidence type="ECO:0000256" key="1">
    <source>
        <dbReference type="ARBA" id="ARBA00004123"/>
    </source>
</evidence>
<feature type="domain" description="K Homology" evidence="6">
    <location>
        <begin position="83"/>
        <end position="154"/>
    </location>
</feature>
<comment type="subcellular location">
    <subcellularLocation>
        <location evidence="1">Nucleus</location>
    </subcellularLocation>
</comment>
<sequence>MSGGIVEEKAVHDALDALLRAREHSGVDATTNPTLKRCYPEDSEPNPVKRSNIEGVMDGSGMVQQMGFGAPTSMIPTVASAAETVVEIISVPENTVGLVIGRGGSEIQNIQSTTGCRVQMSPDGDPSTGVRQCTLQGSKISVERAKQMITDVITRAASRPSTQNFTPTDGRAITVEMTIPATKCGLVIGKMGETIKQLQEQAGCKMVMIQDSQEVTGQSKPLRITGDPEKVEVAKRLVTDLINSREDNGTLPRLYSEQATAKGEVVVPRASVGMIIGKGGETIKRLAMETGTKIQFKADDDPTSPDRCAVIMGSREQIYKATELITELVHKSCSGSIMSGQTETPQLQAFYMHVPSNKTGLVIGKGGETIKQINAESGAHCELSRDPPPNPQEKVFIIRGTPYQVHHAQHIIRIKVGDIAPGTPVPPFTGAGAPNGSNYSVSQYNGQYGASLWNNTYAQQPDAGNGWANQAAGQYYTGGAANAQNSYGNMQSYTYVPQSGAQPASASQSSSTTSTGPTINPQTGQPDYSAQWAEYYRSMGLHDQAALIEAQMKQNARAAQSSANPPPPGTTPAQNTFSNASYPATSTGNATSQYSGYSAMSVLRRLAMEERNGYLLCGHGPNLDVYDHNYVNNKASIRVLPGEDIHRIRNCRGGVLVLGERSMTFVSDAHLLNEDEELTLPSSLYFEDHPLDVAVFDETQEVVLLFGTYSVTLYDYEVSPLKLRVKQQVRSERFALILSSILVGSSWNGLIIVAGTMDGEILVTAPSTGSVIRAKFEGHRGMIFGLDLYNDRLYSIADDRRLCVWDAKILSCVLTDSANVKVTKVLDAQFGHSARPYSICHDSYGNVYTAGDDEVICKWIFQGDCLKMLYQKEVRVGSIRALRVICAKLLNTHFDGKPISQVRNFNEHIFLLGSNGVLLQCKKDVSTVDVISAGPACPWLRGFTPCSFSPDNNSILGFHAKSFHAVDIRSGDILCTVPCGGIHRQWYFTLHPNYDVLKEQNIRLPRATFDFLRKGSIVSIDLYLKSLPFLEQCFHRNQVVGICIMDDIGDCTRAISVGADYFIHFTLIRWKNHEWSKLLSLFNSSAPTCVLSFSPSFGGCVVVVGGEKGTVTAWVVEEQGIKCFVSIGQLPLRSEHSPSSLEKYSFHFSLEGWKSRSQTPVTSSLCVMLMERLSKYMISFPYCRWLSLNFGESHSAQLIKEGTCPQLVSPNYSIFSKIVSWSVDGVIYLCAASTAGNLLVWKSTLKPDPICTVSVERCGLSALSYRRENSRRWLVVGSESGAVFVFSISGSSLKKLIALNYHTATVTGVAIRLKNADLEVFSVAADCRFAVHNMDLEGKQACLFRAVPLGVRDPSSILVTRSGSIVVGNGMEIVAHVT</sequence>
<dbReference type="InterPro" id="IPR036612">
    <property type="entry name" value="KH_dom_type_1_sf"/>
</dbReference>
<proteinExistence type="predicted"/>
<feature type="compositionally biased region" description="Polar residues" evidence="5">
    <location>
        <begin position="552"/>
        <end position="563"/>
    </location>
</feature>
<dbReference type="GO" id="GO:0006355">
    <property type="term" value="P:regulation of DNA-templated transcription"/>
    <property type="evidence" value="ECO:0007669"/>
    <property type="project" value="InterPro"/>
</dbReference>
<feature type="compositionally biased region" description="Polar residues" evidence="5">
    <location>
        <begin position="571"/>
        <end position="591"/>
    </location>
</feature>
<dbReference type="InterPro" id="IPR004087">
    <property type="entry name" value="KH_dom"/>
</dbReference>
<keyword evidence="8" id="KW-1185">Reference proteome</keyword>
<comment type="caution">
    <text evidence="7">The sequence shown here is derived from an EMBL/GenBank/DDBJ whole genome shotgun (WGS) entry which is preliminary data.</text>
</comment>
<feature type="region of interest" description="Disordered" evidence="5">
    <location>
        <begin position="498"/>
        <end position="526"/>
    </location>
</feature>
<keyword evidence="4" id="KW-0694">RNA-binding</keyword>
<evidence type="ECO:0000313" key="7">
    <source>
        <dbReference type="EMBL" id="KAK5968692.1"/>
    </source>
</evidence>
<dbReference type="Gene3D" id="3.30.1370.10">
    <property type="entry name" value="K Homology domain, type 1"/>
    <property type="match status" value="4"/>
</dbReference>
<dbReference type="InterPro" id="IPR015096">
    <property type="entry name" value="FUBP_C"/>
</dbReference>
<feature type="region of interest" description="Disordered" evidence="5">
    <location>
        <begin position="552"/>
        <end position="591"/>
    </location>
</feature>
<dbReference type="Proteomes" id="UP001331761">
    <property type="component" value="Unassembled WGS sequence"/>
</dbReference>
<feature type="compositionally biased region" description="Low complexity" evidence="5">
    <location>
        <begin position="498"/>
        <end position="517"/>
    </location>
</feature>
<dbReference type="Pfam" id="PF00013">
    <property type="entry name" value="KH_1"/>
    <property type="match status" value="4"/>
</dbReference>
<dbReference type="EMBL" id="WIXE01021108">
    <property type="protein sequence ID" value="KAK5968692.1"/>
    <property type="molecule type" value="Genomic_DNA"/>
</dbReference>
<protein>
    <recommendedName>
        <fullName evidence="6">K Homology domain-containing protein</fullName>
    </recommendedName>
</protein>
<feature type="region of interest" description="Disordered" evidence="5">
    <location>
        <begin position="29"/>
        <end position="50"/>
    </location>
</feature>
<dbReference type="PANTHER" id="PTHR10288">
    <property type="entry name" value="KH DOMAIN CONTAINING RNA BINDING PROTEIN"/>
    <property type="match status" value="1"/>
</dbReference>
<feature type="domain" description="K Homology" evidence="6">
    <location>
        <begin position="171"/>
        <end position="243"/>
    </location>
</feature>
<dbReference type="SUPFAM" id="SSF54791">
    <property type="entry name" value="Eukaryotic type KH-domain (KH-domain type I)"/>
    <property type="match status" value="4"/>
</dbReference>
<dbReference type="SMART" id="SM00320">
    <property type="entry name" value="WD40"/>
    <property type="match status" value="5"/>
</dbReference>
<dbReference type="PROSITE" id="PS50084">
    <property type="entry name" value="KH_TYPE_1"/>
    <property type="match status" value="4"/>
</dbReference>
<name>A0AAN8EYQ0_TRICO</name>
<keyword evidence="3" id="KW-0539">Nucleus</keyword>
<gene>
    <name evidence="7" type="ORF">GCK32_000296</name>
</gene>
<evidence type="ECO:0000256" key="2">
    <source>
        <dbReference type="ARBA" id="ARBA00022737"/>
    </source>
</evidence>
<evidence type="ECO:0000259" key="6">
    <source>
        <dbReference type="SMART" id="SM00322"/>
    </source>
</evidence>
<feature type="domain" description="K Homology" evidence="6">
    <location>
        <begin position="346"/>
        <end position="417"/>
    </location>
</feature>
<evidence type="ECO:0000256" key="3">
    <source>
        <dbReference type="ARBA" id="ARBA00023242"/>
    </source>
</evidence>
<dbReference type="InterPro" id="IPR036322">
    <property type="entry name" value="WD40_repeat_dom_sf"/>
</dbReference>
<dbReference type="Gene3D" id="2.130.10.10">
    <property type="entry name" value="YVTN repeat-like/Quinoprotein amine dehydrogenase"/>
    <property type="match status" value="2"/>
</dbReference>
<evidence type="ECO:0000313" key="8">
    <source>
        <dbReference type="Proteomes" id="UP001331761"/>
    </source>
</evidence>
<accession>A0AAN8EYQ0</accession>
<feature type="domain" description="K Homology" evidence="6">
    <location>
        <begin position="259"/>
        <end position="330"/>
    </location>
</feature>
<dbReference type="Pfam" id="PF09005">
    <property type="entry name" value="FUBP_C"/>
    <property type="match status" value="1"/>
</dbReference>
<evidence type="ECO:0000256" key="5">
    <source>
        <dbReference type="SAM" id="MobiDB-lite"/>
    </source>
</evidence>
<keyword evidence="2" id="KW-0677">Repeat</keyword>
<dbReference type="GO" id="GO:0003723">
    <property type="term" value="F:RNA binding"/>
    <property type="evidence" value="ECO:0007669"/>
    <property type="project" value="UniProtKB-UniRule"/>
</dbReference>
<dbReference type="SUPFAM" id="SSF50978">
    <property type="entry name" value="WD40 repeat-like"/>
    <property type="match status" value="1"/>
</dbReference>
<dbReference type="SMART" id="SM00322">
    <property type="entry name" value="KH"/>
    <property type="match status" value="4"/>
</dbReference>
<dbReference type="CDD" id="cd22399">
    <property type="entry name" value="KH-I_FUBP_rpt4"/>
    <property type="match status" value="1"/>
</dbReference>
<evidence type="ECO:0000256" key="4">
    <source>
        <dbReference type="PROSITE-ProRule" id="PRU00117"/>
    </source>
</evidence>